<feature type="region of interest" description="Disordered" evidence="1">
    <location>
        <begin position="500"/>
        <end position="523"/>
    </location>
</feature>
<dbReference type="Proteomes" id="UP000020467">
    <property type="component" value="Unassembled WGS sequence"/>
</dbReference>
<sequence length="523" mass="58180">MYSVRIPCSALLLLRLLAPETQQPAGSKFGSRREARQPNLGPIEWKHDDSSIVNESSYLPGRVWVGDGKKVPDRAILSPPDYTEYAVYVRYPVTFVHLPVFMFSVSIRFFDPRELRGTRTHIQTEPNIRSRSRSRTSAAKQPLPDLVHLKVPDVLAWTKVTRAVLSFTRAHPLSIPPLPPDLFLLLLLPLRPSQSRYQPGNSDDRPSDSKVAIPLGQKGTFTLPNNSTSNPPLCNPISTTSGGPSHPHPHHSHSLPESKNHHASTHPHIHTHTSPLLSHNTDKERKTARRTDRAHATTFEASNTYLSDHRRQAPASARPPIANSPCIRGLERPRALCTTATTYLFPLLYVPWSSAYLPTLPYCPPPPPQPPELVASLPGLAAPYCFASWCFLLLSACLDRVRALRAGLTRNPFCRSSFRGWFFPLLQDLHRQFSLISSSPPPSIINQLLFSGPDAPAPPLRRRQHLQTSPPPPPPPPTSPPFPAQPSLVSKSLLDNFFADSSSSLSRQRIQATDTPKPVLRMR</sequence>
<feature type="region of interest" description="Disordered" evidence="1">
    <location>
        <begin position="120"/>
        <end position="141"/>
    </location>
</feature>
<evidence type="ECO:0000256" key="1">
    <source>
        <dbReference type="SAM" id="MobiDB-lite"/>
    </source>
</evidence>
<feature type="compositionally biased region" description="Basic and acidic residues" evidence="1">
    <location>
        <begin position="280"/>
        <end position="295"/>
    </location>
</feature>
<name>A0A010S3T7_9PEZI</name>
<gene>
    <name evidence="3" type="ORF">CFIO01_02508</name>
</gene>
<dbReference type="AlphaFoldDB" id="A0A010S3T7"/>
<keyword evidence="4" id="KW-1185">Reference proteome</keyword>
<proteinExistence type="predicted"/>
<accession>A0A010S3T7</accession>
<feature type="compositionally biased region" description="Basic residues" evidence="1">
    <location>
        <begin position="261"/>
        <end position="271"/>
    </location>
</feature>
<reference evidence="3 4" key="1">
    <citation type="submission" date="2014-02" db="EMBL/GenBank/DDBJ databases">
        <title>The genome sequence of Colletotrichum fioriniae PJ7.</title>
        <authorList>
            <person name="Baroncelli R."/>
            <person name="Thon M.R."/>
        </authorList>
    </citation>
    <scope>NUCLEOTIDE SEQUENCE [LARGE SCALE GENOMIC DNA]</scope>
    <source>
        <strain evidence="3 4">PJ7</strain>
    </source>
</reference>
<dbReference type="HOGENOM" id="CLU_520741_0_0_1"/>
<evidence type="ECO:0000313" key="3">
    <source>
        <dbReference type="EMBL" id="EXF85294.1"/>
    </source>
</evidence>
<feature type="chain" id="PRO_5001457719" evidence="2">
    <location>
        <begin position="23"/>
        <end position="523"/>
    </location>
</feature>
<feature type="region of interest" description="Disordered" evidence="1">
    <location>
        <begin position="456"/>
        <end position="488"/>
    </location>
</feature>
<feature type="region of interest" description="Disordered" evidence="1">
    <location>
        <begin position="195"/>
        <end position="323"/>
    </location>
</feature>
<evidence type="ECO:0000256" key="2">
    <source>
        <dbReference type="SAM" id="SignalP"/>
    </source>
</evidence>
<dbReference type="EMBL" id="JARH01000106">
    <property type="protein sequence ID" value="EXF85294.1"/>
    <property type="molecule type" value="Genomic_DNA"/>
</dbReference>
<keyword evidence="2" id="KW-0732">Signal</keyword>
<protein>
    <submittedName>
        <fullName evidence="3">Uncharacterized protein</fullName>
    </submittedName>
</protein>
<organism evidence="3 4">
    <name type="scientific">Colletotrichum fioriniae PJ7</name>
    <dbReference type="NCBI Taxonomy" id="1445577"/>
    <lineage>
        <taxon>Eukaryota</taxon>
        <taxon>Fungi</taxon>
        <taxon>Dikarya</taxon>
        <taxon>Ascomycota</taxon>
        <taxon>Pezizomycotina</taxon>
        <taxon>Sordariomycetes</taxon>
        <taxon>Hypocreomycetidae</taxon>
        <taxon>Glomerellales</taxon>
        <taxon>Glomerellaceae</taxon>
        <taxon>Colletotrichum</taxon>
        <taxon>Colletotrichum acutatum species complex</taxon>
    </lineage>
</organism>
<feature type="compositionally biased region" description="Pro residues" evidence="1">
    <location>
        <begin position="469"/>
        <end position="484"/>
    </location>
</feature>
<feature type="signal peptide" evidence="2">
    <location>
        <begin position="1"/>
        <end position="22"/>
    </location>
</feature>
<evidence type="ECO:0000313" key="4">
    <source>
        <dbReference type="Proteomes" id="UP000020467"/>
    </source>
</evidence>
<comment type="caution">
    <text evidence="3">The sequence shown here is derived from an EMBL/GenBank/DDBJ whole genome shotgun (WGS) entry which is preliminary data.</text>
</comment>
<feature type="compositionally biased region" description="Polar residues" evidence="1">
    <location>
        <begin position="500"/>
        <end position="514"/>
    </location>
</feature>
<feature type="compositionally biased region" description="Polar residues" evidence="1">
    <location>
        <begin position="219"/>
        <end position="232"/>
    </location>
</feature>
<dbReference type="KEGG" id="cfj:CFIO01_02508"/>